<dbReference type="Gene3D" id="1.20.5.1930">
    <property type="match status" value="1"/>
</dbReference>
<proteinExistence type="predicted"/>
<keyword evidence="2" id="KW-0472">Membrane</keyword>
<keyword evidence="2" id="KW-1133">Transmembrane helix</keyword>
<keyword evidence="6" id="KW-1185">Reference proteome</keyword>
<keyword evidence="1" id="KW-0175">Coiled coil</keyword>
<dbReference type="RefSeq" id="WP_172596184.1">
    <property type="nucleotide sequence ID" value="NZ_LR130778.1"/>
</dbReference>
<dbReference type="Pfam" id="PF07730">
    <property type="entry name" value="HisKA_3"/>
    <property type="match status" value="1"/>
</dbReference>
<feature type="transmembrane region" description="Helical" evidence="2">
    <location>
        <begin position="39"/>
        <end position="56"/>
    </location>
</feature>
<evidence type="ECO:0000256" key="1">
    <source>
        <dbReference type="SAM" id="Coils"/>
    </source>
</evidence>
<dbReference type="GO" id="GO:0016020">
    <property type="term" value="C:membrane"/>
    <property type="evidence" value="ECO:0007669"/>
    <property type="project" value="InterPro"/>
</dbReference>
<organism evidence="5 6">
    <name type="scientific">Petrocella atlantisensis</name>
    <dbReference type="NCBI Taxonomy" id="2173034"/>
    <lineage>
        <taxon>Bacteria</taxon>
        <taxon>Bacillati</taxon>
        <taxon>Bacillota</taxon>
        <taxon>Clostridia</taxon>
        <taxon>Lachnospirales</taxon>
        <taxon>Vallitaleaceae</taxon>
        <taxon>Petrocella</taxon>
    </lineage>
</organism>
<dbReference type="AlphaFoldDB" id="A0A3P7RZ79"/>
<dbReference type="InterPro" id="IPR011712">
    <property type="entry name" value="Sig_transdc_His_kin_sub3_dim/P"/>
</dbReference>
<evidence type="ECO:0000313" key="5">
    <source>
        <dbReference type="EMBL" id="VDN47852.1"/>
    </source>
</evidence>
<evidence type="ECO:0000259" key="3">
    <source>
        <dbReference type="Pfam" id="PF07730"/>
    </source>
</evidence>
<evidence type="ECO:0000259" key="4">
    <source>
        <dbReference type="Pfam" id="PF16927"/>
    </source>
</evidence>
<keyword evidence="2" id="KW-0812">Transmembrane</keyword>
<feature type="domain" description="Histidine kinase N-terminal 7TM region" evidence="4">
    <location>
        <begin position="16"/>
        <end position="230"/>
    </location>
</feature>
<sequence>MEGIELYKNTMITFALIFSAAYMIVLGIVIRVKSQGGAIVRWFLCIVFVMWLWTTFYIFERVAPSVDIRWIICCVEYVAICYLGFFAYMFSRSYRGLKAPSRLKLIALLTPPTFFYLSVLTNPLHHQFYRSFTVQTEVYGPLCWALIYVTLLYYLGGVYHFIRKSRYRSIYRRRQMVYFTAAIIVPIMIHILNTIGIINLDFNISLVVMPYSLFLITISVLKHKFLDILPHALLDVVEFIDDGFMVINVEHHIEDYNALFFNRFMDMNHCEKMEDVMNVFADIVKDSEDLDNLMVALKVSKKDHISGEISFKKKQSETFLNIQYTAKAINDLYGSKIATIITFHDITEIQNLYLALESKKKELMQAKERLEEHIASIQQLTIEQERNKLMSEVHDTLGHSMTEVLALLEKCDLVLEQDPFQFEAVLEETIVRARKGLSEIRSAVSRFKKMGVEI</sequence>
<dbReference type="InterPro" id="IPR031621">
    <property type="entry name" value="HisKA_7TM"/>
</dbReference>
<reference evidence="5 6" key="1">
    <citation type="submission" date="2018-09" db="EMBL/GenBank/DDBJ databases">
        <authorList>
            <person name="Postec A."/>
        </authorList>
    </citation>
    <scope>NUCLEOTIDE SEQUENCE [LARGE SCALE GENOMIC DNA]</scope>
    <source>
        <strain evidence="5">70B-A</strain>
    </source>
</reference>
<protein>
    <recommendedName>
        <fullName evidence="7">Histidine kinase N-terminal 7TM region domain-containing protein</fullName>
    </recommendedName>
</protein>
<dbReference type="KEGG" id="cbar:PATL70BA_1974"/>
<feature type="coiled-coil region" evidence="1">
    <location>
        <begin position="346"/>
        <end position="387"/>
    </location>
</feature>
<dbReference type="GO" id="GO:0000155">
    <property type="term" value="F:phosphorelay sensor kinase activity"/>
    <property type="evidence" value="ECO:0007669"/>
    <property type="project" value="InterPro"/>
</dbReference>
<feature type="domain" description="Signal transduction histidine kinase subgroup 3 dimerisation and phosphoacceptor" evidence="3">
    <location>
        <begin position="385"/>
        <end position="449"/>
    </location>
</feature>
<feature type="transmembrane region" description="Helical" evidence="2">
    <location>
        <begin position="12"/>
        <end position="32"/>
    </location>
</feature>
<feature type="transmembrane region" description="Helical" evidence="2">
    <location>
        <begin position="177"/>
        <end position="198"/>
    </location>
</feature>
<accession>A0A3P7RZ79</accession>
<feature type="transmembrane region" description="Helical" evidence="2">
    <location>
        <begin position="102"/>
        <end position="119"/>
    </location>
</feature>
<feature type="transmembrane region" description="Helical" evidence="2">
    <location>
        <begin position="68"/>
        <end position="90"/>
    </location>
</feature>
<evidence type="ECO:0000313" key="6">
    <source>
        <dbReference type="Proteomes" id="UP000279029"/>
    </source>
</evidence>
<evidence type="ECO:0000256" key="2">
    <source>
        <dbReference type="SAM" id="Phobius"/>
    </source>
</evidence>
<gene>
    <name evidence="5" type="ORF">PATL70BA_1974</name>
</gene>
<dbReference type="EMBL" id="LR130778">
    <property type="protein sequence ID" value="VDN47852.1"/>
    <property type="molecule type" value="Genomic_DNA"/>
</dbReference>
<dbReference type="GO" id="GO:0046983">
    <property type="term" value="F:protein dimerization activity"/>
    <property type="evidence" value="ECO:0007669"/>
    <property type="project" value="InterPro"/>
</dbReference>
<feature type="transmembrane region" description="Helical" evidence="2">
    <location>
        <begin position="139"/>
        <end position="156"/>
    </location>
</feature>
<name>A0A3P7RZ79_9FIRM</name>
<feature type="transmembrane region" description="Helical" evidence="2">
    <location>
        <begin position="204"/>
        <end position="221"/>
    </location>
</feature>
<evidence type="ECO:0008006" key="7">
    <source>
        <dbReference type="Google" id="ProtNLM"/>
    </source>
</evidence>
<dbReference type="Proteomes" id="UP000279029">
    <property type="component" value="Chromosome"/>
</dbReference>
<dbReference type="Pfam" id="PF16927">
    <property type="entry name" value="HisKA_7TM"/>
    <property type="match status" value="1"/>
</dbReference>